<evidence type="ECO:0000313" key="1">
    <source>
        <dbReference type="EMBL" id="MBV0902130.1"/>
    </source>
</evidence>
<organism evidence="1 2">
    <name type="scientific">Haloarcula salina</name>
    <dbReference type="NCBI Taxonomy" id="1429914"/>
    <lineage>
        <taxon>Archaea</taxon>
        <taxon>Methanobacteriati</taxon>
        <taxon>Methanobacteriota</taxon>
        <taxon>Stenosarchaea group</taxon>
        <taxon>Halobacteria</taxon>
        <taxon>Halobacteriales</taxon>
        <taxon>Haloarculaceae</taxon>
        <taxon>Haloarcula</taxon>
    </lineage>
</organism>
<sequence length="68" mass="7528">MNGENRETRRRNTVGDEVTEELLTVEREPAAGGGERAILYPSNESGTEVRSKWLAVPADELVSLEDVQ</sequence>
<reference evidence="1" key="1">
    <citation type="submission" date="2021-06" db="EMBL/GenBank/DDBJ databases">
        <title>New haloarchaea isolates fom saline soil.</title>
        <authorList>
            <person name="Duran-Viseras A."/>
            <person name="Sanchez-Porro C.S."/>
            <person name="Ventosa A."/>
        </authorList>
    </citation>
    <scope>NUCLEOTIDE SEQUENCE</scope>
    <source>
        <strain evidence="1">JCM 18369</strain>
    </source>
</reference>
<evidence type="ECO:0000313" key="2">
    <source>
        <dbReference type="Proteomes" id="UP001166304"/>
    </source>
</evidence>
<dbReference type="RefSeq" id="WP_162413685.1">
    <property type="nucleotide sequence ID" value="NZ_JAHQXE010000003.1"/>
</dbReference>
<proteinExistence type="predicted"/>
<comment type="caution">
    <text evidence="1">The sequence shown here is derived from an EMBL/GenBank/DDBJ whole genome shotgun (WGS) entry which is preliminary data.</text>
</comment>
<dbReference type="Proteomes" id="UP001166304">
    <property type="component" value="Unassembled WGS sequence"/>
</dbReference>
<dbReference type="AlphaFoldDB" id="A0AA41G0U1"/>
<name>A0AA41G0U1_9EURY</name>
<protein>
    <submittedName>
        <fullName evidence="1">Uncharacterized protein</fullName>
    </submittedName>
</protein>
<accession>A0AA41G0U1</accession>
<gene>
    <name evidence="1" type="ORF">KTS37_10050</name>
</gene>
<keyword evidence="2" id="KW-1185">Reference proteome</keyword>
<dbReference type="EMBL" id="JAHQXE010000003">
    <property type="protein sequence ID" value="MBV0902130.1"/>
    <property type="molecule type" value="Genomic_DNA"/>
</dbReference>